<keyword evidence="15" id="KW-1185">Reference proteome</keyword>
<dbReference type="GO" id="GO:0006269">
    <property type="term" value="P:DNA replication, synthesis of primer"/>
    <property type="evidence" value="ECO:0007669"/>
    <property type="project" value="UniProtKB-KW"/>
</dbReference>
<proteinExistence type="inferred from homology"/>
<keyword evidence="5 10" id="KW-0235">DNA replication</keyword>
<evidence type="ECO:0000256" key="6">
    <source>
        <dbReference type="ARBA" id="ARBA00022723"/>
    </source>
</evidence>
<feature type="binding site" evidence="11">
    <location>
        <position position="373"/>
    </location>
    <ligand>
        <name>[4Fe-4S] cluster</name>
        <dbReference type="ChEBI" id="CHEBI:49883"/>
    </ligand>
</feature>
<evidence type="ECO:0000256" key="9">
    <source>
        <dbReference type="ARBA" id="ARBA00023125"/>
    </source>
</evidence>
<dbReference type="PANTHER" id="PTHR10537">
    <property type="entry name" value="DNA PRIMASE LARGE SUBUNIT"/>
    <property type="match status" value="1"/>
</dbReference>
<dbReference type="GO" id="GO:0046872">
    <property type="term" value="F:metal ion binding"/>
    <property type="evidence" value="ECO:0007669"/>
    <property type="project" value="UniProtKB-UniRule"/>
</dbReference>
<keyword evidence="6 10" id="KW-0479">Metal-binding</keyword>
<dbReference type="CDD" id="cd07322">
    <property type="entry name" value="PriL_PriS_Eukaryotic"/>
    <property type="match status" value="1"/>
</dbReference>
<evidence type="ECO:0000256" key="7">
    <source>
        <dbReference type="ARBA" id="ARBA00023004"/>
    </source>
</evidence>
<dbReference type="InterPro" id="IPR016558">
    <property type="entry name" value="DNA_primase_lsu_euk"/>
</dbReference>
<keyword evidence="9 10" id="KW-0238">DNA-binding</keyword>
<dbReference type="GO" id="GO:0003677">
    <property type="term" value="F:DNA binding"/>
    <property type="evidence" value="ECO:0007669"/>
    <property type="project" value="UniProtKB-UniRule"/>
</dbReference>
<organism evidence="14 15">
    <name type="scientific">Mytilus coruscus</name>
    <name type="common">Sea mussel</name>
    <dbReference type="NCBI Taxonomy" id="42192"/>
    <lineage>
        <taxon>Eukaryota</taxon>
        <taxon>Metazoa</taxon>
        <taxon>Spiralia</taxon>
        <taxon>Lophotrochozoa</taxon>
        <taxon>Mollusca</taxon>
        <taxon>Bivalvia</taxon>
        <taxon>Autobranchia</taxon>
        <taxon>Pteriomorphia</taxon>
        <taxon>Mytilida</taxon>
        <taxon>Mytiloidea</taxon>
        <taxon>Mytilidae</taxon>
        <taxon>Mytilinae</taxon>
        <taxon>Mytilus</taxon>
    </lineage>
</organism>
<evidence type="ECO:0000313" key="15">
    <source>
        <dbReference type="Proteomes" id="UP000507470"/>
    </source>
</evidence>
<dbReference type="Gene3D" id="1.20.930.80">
    <property type="match status" value="1"/>
</dbReference>
<evidence type="ECO:0000256" key="10">
    <source>
        <dbReference type="PIRNR" id="PIRNR009449"/>
    </source>
</evidence>
<feature type="binding site" evidence="11">
    <location>
        <position position="294"/>
    </location>
    <ligand>
        <name>[4Fe-4S] cluster</name>
        <dbReference type="ChEBI" id="CHEBI:49883"/>
    </ligand>
</feature>
<dbReference type="Pfam" id="PF26466">
    <property type="entry name" value="DNA_primase_lrg_N"/>
    <property type="match status" value="1"/>
</dbReference>
<evidence type="ECO:0000256" key="5">
    <source>
        <dbReference type="ARBA" id="ARBA00022705"/>
    </source>
</evidence>
<dbReference type="InterPro" id="IPR058560">
    <property type="entry name" value="DNA_primase_C"/>
</dbReference>
<dbReference type="GO" id="GO:0005658">
    <property type="term" value="C:alpha DNA polymerase:primase complex"/>
    <property type="evidence" value="ECO:0007669"/>
    <property type="project" value="TreeGrafter"/>
</dbReference>
<feature type="compositionally biased region" description="Basic residues" evidence="12">
    <location>
        <begin position="12"/>
        <end position="21"/>
    </location>
</feature>
<feature type="region of interest" description="Disordered" evidence="12">
    <location>
        <begin position="1"/>
        <end position="21"/>
    </location>
</feature>
<evidence type="ECO:0000256" key="1">
    <source>
        <dbReference type="ARBA" id="ARBA00010564"/>
    </source>
</evidence>
<evidence type="ECO:0000256" key="11">
    <source>
        <dbReference type="PIRSR" id="PIRSR009449-1"/>
    </source>
</evidence>
<keyword evidence="7 10" id="KW-0408">Iron</keyword>
<evidence type="ECO:0000256" key="4">
    <source>
        <dbReference type="ARBA" id="ARBA00022515"/>
    </source>
</evidence>
<evidence type="ECO:0000313" key="14">
    <source>
        <dbReference type="EMBL" id="CAC5379585.1"/>
    </source>
</evidence>
<dbReference type="GO" id="GO:0051539">
    <property type="term" value="F:4 iron, 4 sulfur cluster binding"/>
    <property type="evidence" value="ECO:0007669"/>
    <property type="project" value="UniProtKB-UniRule"/>
</dbReference>
<evidence type="ECO:0000256" key="8">
    <source>
        <dbReference type="ARBA" id="ARBA00023014"/>
    </source>
</evidence>
<dbReference type="PIRSF" id="PIRSF009449">
    <property type="entry name" value="DNA_primase_large_subunit"/>
    <property type="match status" value="1"/>
</dbReference>
<feature type="binding site" evidence="11">
    <location>
        <position position="390"/>
    </location>
    <ligand>
        <name>[4Fe-4S] cluster</name>
        <dbReference type="ChEBI" id="CHEBI:49883"/>
    </ligand>
</feature>
<feature type="binding site" evidence="11">
    <location>
        <position position="430"/>
    </location>
    <ligand>
        <name>[4Fe-4S] cluster</name>
        <dbReference type="ChEBI" id="CHEBI:49883"/>
    </ligand>
</feature>
<protein>
    <recommendedName>
        <fullName evidence="2 10">DNA primase large subunit</fullName>
    </recommendedName>
</protein>
<accession>A0A6J8B6T4</accession>
<comment type="function">
    <text evidence="10">DNA primase is the polymerase that synthesizes small RNA primers for the Okazaki fragments made during discontinuous DNA replication.</text>
</comment>
<evidence type="ECO:0000259" key="13">
    <source>
        <dbReference type="Pfam" id="PF04104"/>
    </source>
</evidence>
<evidence type="ECO:0000256" key="12">
    <source>
        <dbReference type="SAM" id="MobiDB-lite"/>
    </source>
</evidence>
<evidence type="ECO:0000256" key="3">
    <source>
        <dbReference type="ARBA" id="ARBA00022485"/>
    </source>
</evidence>
<dbReference type="FunFam" id="1.20.930.80:FF:000001">
    <property type="entry name" value="DNA primase large subunit"/>
    <property type="match status" value="1"/>
</dbReference>
<feature type="compositionally biased region" description="Polar residues" evidence="12">
    <location>
        <begin position="490"/>
        <end position="500"/>
    </location>
</feature>
<dbReference type="EMBL" id="CACVKT020002745">
    <property type="protein sequence ID" value="CAC5379585.1"/>
    <property type="molecule type" value="Genomic_DNA"/>
</dbReference>
<comment type="similarity">
    <text evidence="1 10">Belongs to the eukaryotic-type primase large subunit family.</text>
</comment>
<gene>
    <name evidence="14" type="ORF">MCOR_15634</name>
</gene>
<feature type="region of interest" description="Disordered" evidence="12">
    <location>
        <begin position="485"/>
        <end position="518"/>
    </location>
</feature>
<dbReference type="GO" id="GO:0006270">
    <property type="term" value="P:DNA replication initiation"/>
    <property type="evidence" value="ECO:0007669"/>
    <property type="project" value="TreeGrafter"/>
</dbReference>
<reference evidence="14 15" key="1">
    <citation type="submission" date="2020-06" db="EMBL/GenBank/DDBJ databases">
        <authorList>
            <person name="Li R."/>
            <person name="Bekaert M."/>
        </authorList>
    </citation>
    <scope>NUCLEOTIDE SEQUENCE [LARGE SCALE GENOMIC DNA]</scope>
    <source>
        <strain evidence="15">wild</strain>
    </source>
</reference>
<dbReference type="Pfam" id="PF04104">
    <property type="entry name" value="DNA_primase_lrg"/>
    <property type="match status" value="1"/>
</dbReference>
<dbReference type="AlphaFoldDB" id="A0A6J8B6T4"/>
<feature type="compositionally biased region" description="Acidic residues" evidence="12">
    <location>
        <begin position="503"/>
        <end position="518"/>
    </location>
</feature>
<evidence type="ECO:0000256" key="2">
    <source>
        <dbReference type="ARBA" id="ARBA00019038"/>
    </source>
</evidence>
<dbReference type="PANTHER" id="PTHR10537:SF3">
    <property type="entry name" value="DNA PRIMASE LARGE SUBUNIT"/>
    <property type="match status" value="1"/>
</dbReference>
<keyword evidence="4 10" id="KW-0639">Primosome</keyword>
<dbReference type="InterPro" id="IPR007238">
    <property type="entry name" value="DNA_primase_lsu_euk/arc"/>
</dbReference>
<dbReference type="OrthoDB" id="421393at2759"/>
<sequence>MDFAGNTANSKKSGRSTRNKKQFNRVGHNLQFYKIPPTGEISLQEFEEYAIDRLKVLKAVEVAGIRLMKGSNEYTQKLQDELKKTSLGHDLIRIDKKEDKDFRQKDLVSHFILRLAYCRSEELRRWFMQQELELFRFRFLREGSDSRDEFLRENCLNYEPISDDLKTELDAELRAAAGNKSGVVDTIEYFKVPFTEVFDLVSKRKVYLEDGYAYVSRDDMISIVITHYRSHLSHSLAVTTRALPHLEEDGRLLPMLCGLSKRYLGQDFNAKKSNVGEITADMIEMLSKKSFPLCMQQLHQSLRQNHHLRHGGRQQYGLFLKGIGVSLEEAMRFWRTEFCKAMDVDKFDKQYSYNIRHNYGKEGKRTNYTPYSCMKIITTNPPGPGDFHGCPFKHMEVDMLAQKLRGQHISKDNVEKITKCVKTGHYQIACAQYFEATHNIRNPEDSASININHPNGYFLDSYKLLNGPKEGTKPVPNTPKVIKVKVEGTGTPSSQTNKQSDLNDMDDDDLIASMETDM</sequence>
<keyword evidence="8 10" id="KW-0411">Iron-sulfur</keyword>
<keyword evidence="3 10" id="KW-0004">4Fe-4S</keyword>
<feature type="compositionally biased region" description="Polar residues" evidence="12">
    <location>
        <begin position="1"/>
        <end position="11"/>
    </location>
</feature>
<dbReference type="Proteomes" id="UP000507470">
    <property type="component" value="Unassembled WGS sequence"/>
</dbReference>
<comment type="cofactor">
    <cofactor evidence="10">
        <name>[4Fe-4S] cluster</name>
        <dbReference type="ChEBI" id="CHEBI:49883"/>
    </cofactor>
    <text evidence="10">Binds 1 [4Fe-4S] cluster.</text>
</comment>
<name>A0A6J8B6T4_MYTCO</name>
<feature type="domain" description="DNA primase large subunit C-terminal" evidence="13">
    <location>
        <begin position="286"/>
        <end position="458"/>
    </location>
</feature>